<dbReference type="Proteomes" id="UP000185210">
    <property type="component" value="Unassembled WGS sequence"/>
</dbReference>
<organism evidence="1 2">
    <name type="scientific">Mycobacteroides abscessus subsp. abscessus</name>
    <dbReference type="NCBI Taxonomy" id="1185650"/>
    <lineage>
        <taxon>Bacteria</taxon>
        <taxon>Bacillati</taxon>
        <taxon>Actinomycetota</taxon>
        <taxon>Actinomycetes</taxon>
        <taxon>Mycobacteriales</taxon>
        <taxon>Mycobacteriaceae</taxon>
        <taxon>Mycobacteroides</taxon>
        <taxon>Mycobacteroides abscessus</taxon>
    </lineage>
</organism>
<gene>
    <name evidence="1" type="ORF">SAMEA2070301_03980</name>
</gene>
<protein>
    <submittedName>
        <fullName evidence="1">Protein of uncharacterized function (DUF2442)</fullName>
    </submittedName>
</protein>
<reference evidence="1 2" key="1">
    <citation type="submission" date="2016-11" db="EMBL/GenBank/DDBJ databases">
        <authorList>
            <consortium name="Pathogen Informatics"/>
        </authorList>
    </citation>
    <scope>NUCLEOTIDE SEQUENCE [LARGE SCALE GENOMIC DNA]</scope>
    <source>
        <strain evidence="1 2">104</strain>
    </source>
</reference>
<comment type="caution">
    <text evidence="1">The sequence shown here is derived from an EMBL/GenBank/DDBJ whole genome shotgun (WGS) entry which is preliminary data.</text>
</comment>
<dbReference type="EMBL" id="FSHM01000006">
    <property type="protein sequence ID" value="SIB53450.1"/>
    <property type="molecule type" value="Genomic_DNA"/>
</dbReference>
<accession>A0AB38D3M7</accession>
<evidence type="ECO:0000313" key="2">
    <source>
        <dbReference type="Proteomes" id="UP000185210"/>
    </source>
</evidence>
<dbReference type="AlphaFoldDB" id="A0AB38D3M7"/>
<dbReference type="RefSeq" id="WP_052544184.1">
    <property type="nucleotide sequence ID" value="NZ_CAACXP010000004.1"/>
</dbReference>
<proteinExistence type="predicted"/>
<sequence length="107" mass="11994">MNLFDHLPKNLRDTDVVAVEVVAPFKVRVTHRDGTRAVHVFDPEDFRGDYEAIGTPAVFATAQAVDGRTLGWDLGGDLVYDLCRHSLWLHARGFCDGSHDLSMEVER</sequence>
<name>A0AB38D3M7_9MYCO</name>
<dbReference type="InterPro" id="IPR036782">
    <property type="entry name" value="NE0471-like_N"/>
</dbReference>
<evidence type="ECO:0000313" key="1">
    <source>
        <dbReference type="EMBL" id="SIB53450.1"/>
    </source>
</evidence>
<dbReference type="Gene3D" id="3.30.2020.10">
    <property type="entry name" value="NE0471-like N-terminal domain"/>
    <property type="match status" value="1"/>
</dbReference>